<accession>A0A6A6B2R8</accession>
<dbReference type="RefSeq" id="XP_033393603.1">
    <property type="nucleotide sequence ID" value="XM_033547365.1"/>
</dbReference>
<name>A0A6A6B2R8_9PEZI</name>
<dbReference type="Proteomes" id="UP000799438">
    <property type="component" value="Unassembled WGS sequence"/>
</dbReference>
<evidence type="ECO:0000256" key="1">
    <source>
        <dbReference type="SAM" id="MobiDB-lite"/>
    </source>
</evidence>
<keyword evidence="3" id="KW-1185">Reference proteome</keyword>
<dbReference type="GeneID" id="54304872"/>
<evidence type="ECO:0000313" key="3">
    <source>
        <dbReference type="Proteomes" id="UP000799438"/>
    </source>
</evidence>
<organism evidence="2 3">
    <name type="scientific">Aplosporella prunicola CBS 121167</name>
    <dbReference type="NCBI Taxonomy" id="1176127"/>
    <lineage>
        <taxon>Eukaryota</taxon>
        <taxon>Fungi</taxon>
        <taxon>Dikarya</taxon>
        <taxon>Ascomycota</taxon>
        <taxon>Pezizomycotina</taxon>
        <taxon>Dothideomycetes</taxon>
        <taxon>Dothideomycetes incertae sedis</taxon>
        <taxon>Botryosphaeriales</taxon>
        <taxon>Aplosporellaceae</taxon>
        <taxon>Aplosporella</taxon>
    </lineage>
</organism>
<evidence type="ECO:0000313" key="2">
    <source>
        <dbReference type="EMBL" id="KAF2137888.1"/>
    </source>
</evidence>
<gene>
    <name evidence="2" type="ORF">K452DRAFT_96606</name>
</gene>
<proteinExistence type="predicted"/>
<sequence>METGSSFMPERLAEEKAMPLSASRFYGGAAPRSWIGRDASLDVRRVCVAVLGGSWVSEDEGAGVVESAFGDVERRYSSRLRVETTIVDRGNVANVCQPTTAPPSSSLIRARRGVATTLQAFSSTGFPIPAPKHARPSSTTLRGTVTPQACFSPLSNTITAEPPRPGRLYDGDAFPRYYGGRRQRRRRG</sequence>
<protein>
    <submittedName>
        <fullName evidence="2">Uncharacterized protein</fullName>
    </submittedName>
</protein>
<feature type="compositionally biased region" description="Basic residues" evidence="1">
    <location>
        <begin position="179"/>
        <end position="188"/>
    </location>
</feature>
<dbReference type="AlphaFoldDB" id="A0A6A6B2R8"/>
<feature type="region of interest" description="Disordered" evidence="1">
    <location>
        <begin position="153"/>
        <end position="188"/>
    </location>
</feature>
<reference evidence="2" key="1">
    <citation type="journal article" date="2020" name="Stud. Mycol.">
        <title>101 Dothideomycetes genomes: a test case for predicting lifestyles and emergence of pathogens.</title>
        <authorList>
            <person name="Haridas S."/>
            <person name="Albert R."/>
            <person name="Binder M."/>
            <person name="Bloem J."/>
            <person name="Labutti K."/>
            <person name="Salamov A."/>
            <person name="Andreopoulos B."/>
            <person name="Baker S."/>
            <person name="Barry K."/>
            <person name="Bills G."/>
            <person name="Bluhm B."/>
            <person name="Cannon C."/>
            <person name="Castanera R."/>
            <person name="Culley D."/>
            <person name="Daum C."/>
            <person name="Ezra D."/>
            <person name="Gonzalez J."/>
            <person name="Henrissat B."/>
            <person name="Kuo A."/>
            <person name="Liang C."/>
            <person name="Lipzen A."/>
            <person name="Lutzoni F."/>
            <person name="Magnuson J."/>
            <person name="Mondo S."/>
            <person name="Nolan M."/>
            <person name="Ohm R."/>
            <person name="Pangilinan J."/>
            <person name="Park H.-J."/>
            <person name="Ramirez L."/>
            <person name="Alfaro M."/>
            <person name="Sun H."/>
            <person name="Tritt A."/>
            <person name="Yoshinaga Y."/>
            <person name="Zwiers L.-H."/>
            <person name="Turgeon B."/>
            <person name="Goodwin S."/>
            <person name="Spatafora J."/>
            <person name="Crous P."/>
            <person name="Grigoriev I."/>
        </authorList>
    </citation>
    <scope>NUCLEOTIDE SEQUENCE</scope>
    <source>
        <strain evidence="2">CBS 121167</strain>
    </source>
</reference>
<dbReference type="EMBL" id="ML995499">
    <property type="protein sequence ID" value="KAF2137888.1"/>
    <property type="molecule type" value="Genomic_DNA"/>
</dbReference>